<dbReference type="AlphaFoldDB" id="A0AAD7C5V2"/>
<evidence type="ECO:0008006" key="3">
    <source>
        <dbReference type="Google" id="ProtNLM"/>
    </source>
</evidence>
<sequence>MSTSDLRTKLTQVDAQICSPKHAHVVAAPIKVAVQQRPHKIATFPVLTLPVEITIQIFTHCLPSFENLPNRGPLMGLKAPPAVFLAVCRAWREIALATPALWSTLRLRFDLIPKSDAAFATGQVEEFIHLNEDELDLDVLFPIARVRDIIHLYAHHIAHLELYSSQVDIHKLALDTVDFPILRHALIDGGHWSLGVENPVKIFKSAPQFSELILEDVTDLSHYAFPMHQLTKFEGPLGDLQLFAFAPNLIEVACYVPESYPPPSSVITHTCLQSLRVLDSCYSPDSAMDVLPHLTLPKLRTLDIKKVAATEPASLSEFLDRSGAQLRTLAVYVHDFDANYDEWMECLSQLDDTLEHLDVWPASRRFLVMILSKDSPMPLLRLKSLIVKDAESLSCDFLLESLVARSSHLQSFRICFRKGCRAFLSEWKLMTNGTDKSCHSLGQLAQAGTIIRVGKVRLL</sequence>
<gene>
    <name evidence="1" type="ORF">FB45DRAFT_905452</name>
</gene>
<protein>
    <recommendedName>
        <fullName evidence="3">F-box domain-containing protein</fullName>
    </recommendedName>
</protein>
<dbReference type="InterPro" id="IPR032675">
    <property type="entry name" value="LRR_dom_sf"/>
</dbReference>
<evidence type="ECO:0000313" key="2">
    <source>
        <dbReference type="Proteomes" id="UP001221142"/>
    </source>
</evidence>
<keyword evidence="2" id="KW-1185">Reference proteome</keyword>
<dbReference type="Gene3D" id="3.80.10.10">
    <property type="entry name" value="Ribonuclease Inhibitor"/>
    <property type="match status" value="1"/>
</dbReference>
<proteinExistence type="predicted"/>
<dbReference type="Proteomes" id="UP001221142">
    <property type="component" value="Unassembled WGS sequence"/>
</dbReference>
<comment type="caution">
    <text evidence="1">The sequence shown here is derived from an EMBL/GenBank/DDBJ whole genome shotgun (WGS) entry which is preliminary data.</text>
</comment>
<name>A0AAD7C5V2_9AGAR</name>
<dbReference type="EMBL" id="JARKIF010000005">
    <property type="protein sequence ID" value="KAJ7639379.1"/>
    <property type="molecule type" value="Genomic_DNA"/>
</dbReference>
<evidence type="ECO:0000313" key="1">
    <source>
        <dbReference type="EMBL" id="KAJ7639379.1"/>
    </source>
</evidence>
<reference evidence="1" key="1">
    <citation type="submission" date="2023-03" db="EMBL/GenBank/DDBJ databases">
        <title>Massive genome expansion in bonnet fungi (Mycena s.s.) driven by repeated elements and novel gene families across ecological guilds.</title>
        <authorList>
            <consortium name="Lawrence Berkeley National Laboratory"/>
            <person name="Harder C.B."/>
            <person name="Miyauchi S."/>
            <person name="Viragh M."/>
            <person name="Kuo A."/>
            <person name="Thoen E."/>
            <person name="Andreopoulos B."/>
            <person name="Lu D."/>
            <person name="Skrede I."/>
            <person name="Drula E."/>
            <person name="Henrissat B."/>
            <person name="Morin E."/>
            <person name="Kohler A."/>
            <person name="Barry K."/>
            <person name="LaButti K."/>
            <person name="Morin E."/>
            <person name="Salamov A."/>
            <person name="Lipzen A."/>
            <person name="Mereny Z."/>
            <person name="Hegedus B."/>
            <person name="Baldrian P."/>
            <person name="Stursova M."/>
            <person name="Weitz H."/>
            <person name="Taylor A."/>
            <person name="Grigoriev I.V."/>
            <person name="Nagy L.G."/>
            <person name="Martin F."/>
            <person name="Kauserud H."/>
        </authorList>
    </citation>
    <scope>NUCLEOTIDE SEQUENCE</scope>
    <source>
        <strain evidence="1">9284</strain>
    </source>
</reference>
<organism evidence="1 2">
    <name type="scientific">Roridomyces roridus</name>
    <dbReference type="NCBI Taxonomy" id="1738132"/>
    <lineage>
        <taxon>Eukaryota</taxon>
        <taxon>Fungi</taxon>
        <taxon>Dikarya</taxon>
        <taxon>Basidiomycota</taxon>
        <taxon>Agaricomycotina</taxon>
        <taxon>Agaricomycetes</taxon>
        <taxon>Agaricomycetidae</taxon>
        <taxon>Agaricales</taxon>
        <taxon>Marasmiineae</taxon>
        <taxon>Mycenaceae</taxon>
        <taxon>Roridomyces</taxon>
    </lineage>
</organism>
<accession>A0AAD7C5V2</accession>